<dbReference type="OMA" id="EMKFISH"/>
<dbReference type="PANTHER" id="PTHR13371:SF0">
    <property type="entry name" value="CENTROSOMAL PROTEIN OF 104 KDA"/>
    <property type="match status" value="1"/>
</dbReference>
<feature type="compositionally biased region" description="Basic and acidic residues" evidence="1">
    <location>
        <begin position="291"/>
        <end position="321"/>
    </location>
</feature>
<dbReference type="PROSITE" id="PS50022">
    <property type="entry name" value="FA58C_3"/>
    <property type="match status" value="1"/>
</dbReference>
<reference evidence="3" key="1">
    <citation type="submission" date="2006-10" db="EMBL/GenBank/DDBJ databases">
        <authorList>
            <person name="Amadeo P."/>
            <person name="Zhao Q."/>
            <person name="Wortman J."/>
            <person name="Fraser-Liggett C."/>
            <person name="Carlton J."/>
        </authorList>
    </citation>
    <scope>NUCLEOTIDE SEQUENCE</scope>
    <source>
        <strain evidence="3">G3</strain>
    </source>
</reference>
<dbReference type="VEuPathDB" id="TrichDB:TVAGG3_0564120"/>
<dbReference type="SUPFAM" id="SSF48371">
    <property type="entry name" value="ARM repeat"/>
    <property type="match status" value="1"/>
</dbReference>
<dbReference type="VEuPathDB" id="TrichDB:TVAG_102530"/>
<dbReference type="InterPro" id="IPR008979">
    <property type="entry name" value="Galactose-bd-like_sf"/>
</dbReference>
<dbReference type="FunFam" id="2.60.120.260:FF:000204">
    <property type="entry name" value="UvrB/uvrC motif family protein"/>
    <property type="match status" value="1"/>
</dbReference>
<dbReference type="SUPFAM" id="SSF49785">
    <property type="entry name" value="Galactose-binding domain-like"/>
    <property type="match status" value="1"/>
</dbReference>
<reference evidence="3" key="2">
    <citation type="journal article" date="2007" name="Science">
        <title>Draft genome sequence of the sexually transmitted pathogen Trichomonas vaginalis.</title>
        <authorList>
            <person name="Carlton J.M."/>
            <person name="Hirt R.P."/>
            <person name="Silva J.C."/>
            <person name="Delcher A.L."/>
            <person name="Schatz M."/>
            <person name="Zhao Q."/>
            <person name="Wortman J.R."/>
            <person name="Bidwell S.L."/>
            <person name="Alsmark U.C.M."/>
            <person name="Besteiro S."/>
            <person name="Sicheritz-Ponten T."/>
            <person name="Noel C.J."/>
            <person name="Dacks J.B."/>
            <person name="Foster P.G."/>
            <person name="Simillion C."/>
            <person name="Van de Peer Y."/>
            <person name="Miranda-Saavedra D."/>
            <person name="Barton G.J."/>
            <person name="Westrop G.D."/>
            <person name="Mueller S."/>
            <person name="Dessi D."/>
            <person name="Fiori P.L."/>
            <person name="Ren Q."/>
            <person name="Paulsen I."/>
            <person name="Zhang H."/>
            <person name="Bastida-Corcuera F.D."/>
            <person name="Simoes-Barbosa A."/>
            <person name="Brown M.T."/>
            <person name="Hayes R.D."/>
            <person name="Mukherjee M."/>
            <person name="Okumura C.Y."/>
            <person name="Schneider R."/>
            <person name="Smith A.J."/>
            <person name="Vanacova S."/>
            <person name="Villalvazo M."/>
            <person name="Haas B.J."/>
            <person name="Pertea M."/>
            <person name="Feldblyum T.V."/>
            <person name="Utterback T.R."/>
            <person name="Shu C.L."/>
            <person name="Osoegawa K."/>
            <person name="de Jong P.J."/>
            <person name="Hrdy I."/>
            <person name="Horvathova L."/>
            <person name="Zubacova Z."/>
            <person name="Dolezal P."/>
            <person name="Malik S.B."/>
            <person name="Logsdon J.M. Jr."/>
            <person name="Henze K."/>
            <person name="Gupta A."/>
            <person name="Wang C.C."/>
            <person name="Dunne R.L."/>
            <person name="Upcroft J.A."/>
            <person name="Upcroft P."/>
            <person name="White O."/>
            <person name="Salzberg S.L."/>
            <person name="Tang P."/>
            <person name="Chiu C.-H."/>
            <person name="Lee Y.-S."/>
            <person name="Embley T.M."/>
            <person name="Coombs G.H."/>
            <person name="Mottram J.C."/>
            <person name="Tachezy J."/>
            <person name="Fraser-Liggett C.M."/>
            <person name="Johnson P.J."/>
        </authorList>
    </citation>
    <scope>NUCLEOTIDE SEQUENCE [LARGE SCALE GENOMIC DNA]</scope>
    <source>
        <strain evidence="3">G3</strain>
    </source>
</reference>
<evidence type="ECO:0000313" key="3">
    <source>
        <dbReference type="EMBL" id="EAY09504.1"/>
    </source>
</evidence>
<feature type="domain" description="F5/8 type C" evidence="2">
    <location>
        <begin position="1"/>
        <end position="147"/>
    </location>
</feature>
<dbReference type="SMART" id="SM01349">
    <property type="entry name" value="TOG"/>
    <property type="match status" value="1"/>
</dbReference>
<sequence length="597" mass="67492">MDAPSALPFQVIYATSEIDSNPASNLMDTSPFANGWITLPNASYPQEVILDFGSQVALTEMKFISHQSKIASSIDLLSGGDKANWRKVQFEQIDSFKFTDNRANNYKAREIRVAHPNMLHLRYIKIKINGCYQNHLNKSNQVGLISFSARGYGEENPFEDEQLLNLERAKQEAIEREDFDRAKAIKARIDIIRDNRAFLQDLKQRKIEAIRNEDFDLAKQLKIQEENILAGNDDQNFNDFNEPPPKPHPRRKSSLDPDVSQFSQQQYNPPPQNYPVYLQEPEASEVPYQSERFDDTESRAEPQERPIRPMKTDLYTGDHRPMNFGHNQWDNIPPGEEYDRPIKSQPSAPPLDDDGEHLDALDPNQRAEADIVIKVCGEEAAQQFYSKNTDLRQAGIKAIAQSIRKLRGGSAIQAYEKFLSMLKPCVKDNSQGVFVKSVDEIMKLTDKLKPPPDVVRSSIEAHKHAIFAKLGNKRMMQPAVEFFTWAAGNSALGVQFVAPVVMAPLKQPVQWTAVIPRLDIIQTLIKRFGGEEGVLDTSQIIAFVMLLLDAPKADVRQKAMSVLEMLNEAGLKSQVIKMIQAANLPNGKKIIDQLEAR</sequence>
<dbReference type="PANTHER" id="PTHR13371">
    <property type="entry name" value="GLYCINE-, GLUTAMATE-, THIENYLCYCLOHEXYLPIPERIDINE-BINDING PROTEIN"/>
    <property type="match status" value="1"/>
</dbReference>
<dbReference type="InParanoid" id="A2ECV9"/>
<dbReference type="eggNOG" id="KOG4825">
    <property type="taxonomic scope" value="Eukaryota"/>
</dbReference>
<dbReference type="AlphaFoldDB" id="A2ECV9"/>
<feature type="region of interest" description="Disordered" evidence="1">
    <location>
        <begin position="229"/>
        <end position="360"/>
    </location>
</feature>
<protein>
    <recommendedName>
        <fullName evidence="2">F5/8 type C domain-containing protein</fullName>
    </recommendedName>
</protein>
<dbReference type="KEGG" id="tva:4767426"/>
<dbReference type="InterPro" id="IPR000421">
    <property type="entry name" value="FA58C"/>
</dbReference>
<evidence type="ECO:0000256" key="1">
    <source>
        <dbReference type="SAM" id="MobiDB-lite"/>
    </source>
</evidence>
<organism evidence="3 4">
    <name type="scientific">Trichomonas vaginalis (strain ATCC PRA-98 / G3)</name>
    <dbReference type="NCBI Taxonomy" id="412133"/>
    <lineage>
        <taxon>Eukaryota</taxon>
        <taxon>Metamonada</taxon>
        <taxon>Parabasalia</taxon>
        <taxon>Trichomonadida</taxon>
        <taxon>Trichomonadidae</taxon>
        <taxon>Trichomonas</taxon>
    </lineage>
</organism>
<dbReference type="RefSeq" id="XP_001321727.1">
    <property type="nucleotide sequence ID" value="XM_001321692.1"/>
</dbReference>
<proteinExistence type="predicted"/>
<dbReference type="EMBL" id="DS113356">
    <property type="protein sequence ID" value="EAY09504.1"/>
    <property type="molecule type" value="Genomic_DNA"/>
</dbReference>
<keyword evidence="4" id="KW-1185">Reference proteome</keyword>
<accession>A2ECV9</accession>
<gene>
    <name evidence="3" type="ORF">TVAG_102530</name>
</gene>
<dbReference type="Gene3D" id="2.60.120.260">
    <property type="entry name" value="Galactose-binding domain-like"/>
    <property type="match status" value="1"/>
</dbReference>
<evidence type="ECO:0000313" key="4">
    <source>
        <dbReference type="Proteomes" id="UP000001542"/>
    </source>
</evidence>
<dbReference type="SMR" id="A2ECV9"/>
<dbReference type="Gene3D" id="1.25.10.10">
    <property type="entry name" value="Leucine-rich Repeat Variant"/>
    <property type="match status" value="1"/>
</dbReference>
<dbReference type="Proteomes" id="UP000001542">
    <property type="component" value="Unassembled WGS sequence"/>
</dbReference>
<dbReference type="OrthoDB" id="66599at2759"/>
<dbReference type="GO" id="GO:0005929">
    <property type="term" value="C:cilium"/>
    <property type="evidence" value="ECO:0000318"/>
    <property type="project" value="GO_Central"/>
</dbReference>
<evidence type="ECO:0000259" key="2">
    <source>
        <dbReference type="PROSITE" id="PS50022"/>
    </source>
</evidence>
<dbReference type="InterPro" id="IPR016024">
    <property type="entry name" value="ARM-type_fold"/>
</dbReference>
<name>A2ECV9_TRIV3</name>
<dbReference type="InterPro" id="IPR011989">
    <property type="entry name" value="ARM-like"/>
</dbReference>
<dbReference type="InterPro" id="IPR034085">
    <property type="entry name" value="TOG"/>
</dbReference>
<dbReference type="InterPro" id="IPR048739">
    <property type="entry name" value="CEP104_N"/>
</dbReference>
<dbReference type="Pfam" id="PF21040">
    <property type="entry name" value="CEP104-like_TOG"/>
    <property type="match status" value="1"/>
</dbReference>
<dbReference type="Pfam" id="PF21038">
    <property type="entry name" value="CEP104_N"/>
    <property type="match status" value="1"/>
</dbReference>
<dbReference type="InterPro" id="IPR052607">
    <property type="entry name" value="CEP104-like"/>
</dbReference>